<keyword evidence="1" id="KW-0812">Transmembrane</keyword>
<dbReference type="PANTHER" id="PTHR47469:SF2">
    <property type="entry name" value="OS06G0597600 PROTEIN"/>
    <property type="match status" value="1"/>
</dbReference>
<comment type="caution">
    <text evidence="3">The sequence shown here is derived from an EMBL/GenBank/DDBJ whole genome shotgun (WGS) entry which is preliminary data.</text>
</comment>
<evidence type="ECO:0000256" key="1">
    <source>
        <dbReference type="SAM" id="Phobius"/>
    </source>
</evidence>
<feature type="domain" description="Pyridine nucleotide-disulphide oxidoreductase N-terminal" evidence="2">
    <location>
        <begin position="10"/>
        <end position="50"/>
    </location>
</feature>
<proteinExistence type="predicted"/>
<dbReference type="InterPro" id="IPR039648">
    <property type="entry name" value="DHPH_N"/>
</dbReference>
<dbReference type="AlphaFoldDB" id="A0A4S4MXB2"/>
<reference evidence="3 4" key="1">
    <citation type="submission" date="2019-02" db="EMBL/GenBank/DDBJ databases">
        <title>Genome sequencing of the rare red list fungi Antrodiella citrinella (Flaviporus citrinellus).</title>
        <authorList>
            <person name="Buettner E."/>
            <person name="Kellner H."/>
        </authorList>
    </citation>
    <scope>NUCLEOTIDE SEQUENCE [LARGE SCALE GENOMIC DNA]</scope>
    <source>
        <strain evidence="3 4">DSM 108506</strain>
    </source>
</reference>
<dbReference type="EMBL" id="SGPM01000204">
    <property type="protein sequence ID" value="THH28060.1"/>
    <property type="molecule type" value="Genomic_DNA"/>
</dbReference>
<dbReference type="PANTHER" id="PTHR47469">
    <property type="entry name" value="MONOOXYGENASE-LIKE"/>
    <property type="match status" value="1"/>
</dbReference>
<keyword evidence="1" id="KW-0472">Membrane</keyword>
<sequence>MSTSTSPLLRIVVAGGSITGLMAAIVLKRLGHDVTVYERVPAVLLKDRGAGMGLLNEAIQFLAKHDLTHTPAGC</sequence>
<feature type="transmembrane region" description="Helical" evidence="1">
    <location>
        <begin position="6"/>
        <end position="27"/>
    </location>
</feature>
<dbReference type="Gene3D" id="3.50.50.60">
    <property type="entry name" value="FAD/NAD(P)-binding domain"/>
    <property type="match status" value="1"/>
</dbReference>
<dbReference type="SUPFAM" id="SSF51905">
    <property type="entry name" value="FAD/NAD(P)-binding domain"/>
    <property type="match status" value="1"/>
</dbReference>
<keyword evidence="1" id="KW-1133">Transmembrane helix</keyword>
<accession>A0A4S4MXB2</accession>
<dbReference type="Pfam" id="PF00070">
    <property type="entry name" value="Pyr_redox"/>
    <property type="match status" value="1"/>
</dbReference>
<evidence type="ECO:0000313" key="3">
    <source>
        <dbReference type="EMBL" id="THH28060.1"/>
    </source>
</evidence>
<name>A0A4S4MXB2_9APHY</name>
<gene>
    <name evidence="3" type="ORF">EUX98_g6128</name>
</gene>
<keyword evidence="4" id="KW-1185">Reference proteome</keyword>
<dbReference type="Proteomes" id="UP000308730">
    <property type="component" value="Unassembled WGS sequence"/>
</dbReference>
<evidence type="ECO:0000313" key="4">
    <source>
        <dbReference type="Proteomes" id="UP000308730"/>
    </source>
</evidence>
<organism evidence="3 4">
    <name type="scientific">Antrodiella citrinella</name>
    <dbReference type="NCBI Taxonomy" id="2447956"/>
    <lineage>
        <taxon>Eukaryota</taxon>
        <taxon>Fungi</taxon>
        <taxon>Dikarya</taxon>
        <taxon>Basidiomycota</taxon>
        <taxon>Agaricomycotina</taxon>
        <taxon>Agaricomycetes</taxon>
        <taxon>Polyporales</taxon>
        <taxon>Steccherinaceae</taxon>
        <taxon>Antrodiella</taxon>
    </lineage>
</organism>
<feature type="non-terminal residue" evidence="3">
    <location>
        <position position="74"/>
    </location>
</feature>
<dbReference type="InterPro" id="IPR053212">
    <property type="entry name" value="DHP_3-monooxygenase"/>
</dbReference>
<evidence type="ECO:0000259" key="2">
    <source>
        <dbReference type="Pfam" id="PF00070"/>
    </source>
</evidence>
<dbReference type="OrthoDB" id="655030at2759"/>
<protein>
    <recommendedName>
        <fullName evidence="2">Pyridine nucleotide-disulphide oxidoreductase N-terminal domain-containing protein</fullName>
    </recommendedName>
</protein>
<dbReference type="InterPro" id="IPR036188">
    <property type="entry name" value="FAD/NAD-bd_sf"/>
</dbReference>